<reference evidence="1" key="1">
    <citation type="submission" date="2019-12" db="EMBL/GenBank/DDBJ databases">
        <title>High-Quality draft genome sequences of three cyanobacteria isolated from the limestone walls of the Old Cathedral of Coimbra.</title>
        <authorList>
            <person name="Tiago I."/>
            <person name="Soares F."/>
            <person name="Portugal A."/>
        </authorList>
    </citation>
    <scope>NUCLEOTIDE SEQUENCE [LARGE SCALE GENOMIC DNA]</scope>
    <source>
        <strain evidence="1">C</strain>
    </source>
</reference>
<keyword evidence="2" id="KW-1185">Reference proteome</keyword>
<dbReference type="EMBL" id="WVIC01000015">
    <property type="protein sequence ID" value="NCJ06624.1"/>
    <property type="molecule type" value="Genomic_DNA"/>
</dbReference>
<organism evidence="1 2">
    <name type="scientific">Petrachloros mirabilis ULC683</name>
    <dbReference type="NCBI Taxonomy" id="2781853"/>
    <lineage>
        <taxon>Bacteria</taxon>
        <taxon>Bacillati</taxon>
        <taxon>Cyanobacteriota</taxon>
        <taxon>Cyanophyceae</taxon>
        <taxon>Synechococcales</taxon>
        <taxon>Petrachlorosaceae</taxon>
        <taxon>Petrachloros</taxon>
        <taxon>Petrachloros mirabilis</taxon>
    </lineage>
</organism>
<evidence type="ECO:0000313" key="2">
    <source>
        <dbReference type="Proteomes" id="UP000607397"/>
    </source>
</evidence>
<protein>
    <submittedName>
        <fullName evidence="1">Uncharacterized protein</fullName>
    </submittedName>
</protein>
<dbReference type="Proteomes" id="UP000607397">
    <property type="component" value="Unassembled WGS sequence"/>
</dbReference>
<proteinExistence type="predicted"/>
<dbReference type="RefSeq" id="WP_161825102.1">
    <property type="nucleotide sequence ID" value="NZ_WVIC01000015.1"/>
</dbReference>
<comment type="caution">
    <text evidence="1">The sequence shown here is derived from an EMBL/GenBank/DDBJ whole genome shotgun (WGS) entry which is preliminary data.</text>
</comment>
<evidence type="ECO:0000313" key="1">
    <source>
        <dbReference type="EMBL" id="NCJ06624.1"/>
    </source>
</evidence>
<name>A0A8K2A7W5_9CYAN</name>
<dbReference type="AlphaFoldDB" id="A0A8K2A7W5"/>
<gene>
    <name evidence="1" type="ORF">GS597_08925</name>
</gene>
<sequence length="65" mass="7756">MYTKKKTKVDLLLDILSDYQWHWGDELASEVGWRFGATIKEARYQGHPIKTDNEGKKWKYRLLKA</sequence>
<accession>A0A8K2A7W5</accession>